<dbReference type="AlphaFoldDB" id="A0A5K7S463"/>
<protein>
    <recommendedName>
        <fullName evidence="3">DUF2971 domain-containing protein</fullName>
    </recommendedName>
</protein>
<sequence>MEKLKLIETKTRQLPEDEEFIWRYFDIHKFLNLIYLTRFKFTRMDQFEDPLEGIPFEILQRYFTIGDKSMSLGQLILDESQLVGGKRIAGRIDKIHRIQFNTFVSCWFSEKRESMAMWNLYSNPDGVAIKIPFGHLKNFLYPEIDKLNLVEYYCGKVSYQDFADKDPYPEDSISRIKRFALRKDISYSHEKEIRFVVKSKNLDRQTIRLNSKPIDLKELEMKVVCHPRMDDWKKTNVKRILRSASLYKCFSESEIKLRF</sequence>
<name>A0A5K7S463_9BACT</name>
<dbReference type="InterPro" id="IPR021352">
    <property type="entry name" value="DUF2971"/>
</dbReference>
<organism evidence="1 2">
    <name type="scientific">Aquipluma nitroreducens</name>
    <dbReference type="NCBI Taxonomy" id="2010828"/>
    <lineage>
        <taxon>Bacteria</taxon>
        <taxon>Pseudomonadati</taxon>
        <taxon>Bacteroidota</taxon>
        <taxon>Bacteroidia</taxon>
        <taxon>Marinilabiliales</taxon>
        <taxon>Prolixibacteraceae</taxon>
        <taxon>Aquipluma</taxon>
    </lineage>
</organism>
<dbReference type="EMBL" id="AP018694">
    <property type="protein sequence ID" value="BBE16289.1"/>
    <property type="molecule type" value="Genomic_DNA"/>
</dbReference>
<evidence type="ECO:0000313" key="1">
    <source>
        <dbReference type="EMBL" id="BBE16289.1"/>
    </source>
</evidence>
<gene>
    <name evidence="1" type="ORF">AQPE_0426</name>
</gene>
<dbReference type="Proteomes" id="UP001193389">
    <property type="component" value="Chromosome"/>
</dbReference>
<proteinExistence type="predicted"/>
<evidence type="ECO:0008006" key="3">
    <source>
        <dbReference type="Google" id="ProtNLM"/>
    </source>
</evidence>
<accession>A0A5K7S463</accession>
<keyword evidence="2" id="KW-1185">Reference proteome</keyword>
<reference evidence="1" key="1">
    <citation type="journal article" date="2020" name="Int. J. Syst. Evol. Microbiol.">
        <title>Aquipluma nitroreducens gen. nov. sp. nov., a novel facultatively anaerobic bacterium isolated from a freshwater lake.</title>
        <authorList>
            <person name="Watanabe M."/>
            <person name="Kojima H."/>
            <person name="Fukui M."/>
        </authorList>
    </citation>
    <scope>NUCLEOTIDE SEQUENCE</scope>
    <source>
        <strain evidence="1">MeG22</strain>
    </source>
</reference>
<evidence type="ECO:0000313" key="2">
    <source>
        <dbReference type="Proteomes" id="UP001193389"/>
    </source>
</evidence>
<dbReference type="RefSeq" id="WP_318349374.1">
    <property type="nucleotide sequence ID" value="NZ_AP018694.1"/>
</dbReference>
<dbReference type="KEGG" id="anf:AQPE_0426"/>
<dbReference type="Pfam" id="PF11185">
    <property type="entry name" value="DUF2971"/>
    <property type="match status" value="1"/>
</dbReference>